<dbReference type="InterPro" id="IPR003776">
    <property type="entry name" value="YcaO-like_dom"/>
</dbReference>
<evidence type="ECO:0000313" key="2">
    <source>
        <dbReference type="EMBL" id="NOU62595.1"/>
    </source>
</evidence>
<dbReference type="InterPro" id="IPR022291">
    <property type="entry name" value="Bacteriocin_synth_cyclodeHase"/>
</dbReference>
<dbReference type="NCBIfam" id="TIGR03604">
    <property type="entry name" value="TOMM_cyclo_SagD"/>
    <property type="match status" value="1"/>
</dbReference>
<protein>
    <submittedName>
        <fullName evidence="2">TOMM leader peptide-binding protein</fullName>
    </submittedName>
</protein>
<dbReference type="EMBL" id="WHNY01000004">
    <property type="protein sequence ID" value="NOU62595.1"/>
    <property type="molecule type" value="Genomic_DNA"/>
</dbReference>
<dbReference type="PROSITE" id="PS51664">
    <property type="entry name" value="YCAO"/>
    <property type="match status" value="1"/>
</dbReference>
<proteinExistence type="predicted"/>
<reference evidence="2 3" key="1">
    <citation type="submission" date="2019-10" db="EMBL/GenBank/DDBJ databases">
        <title>Description of Paenibacillus humi sp. nov.</title>
        <authorList>
            <person name="Carlier A."/>
            <person name="Qi S."/>
        </authorList>
    </citation>
    <scope>NUCLEOTIDE SEQUENCE [LARGE SCALE GENOMIC DNA]</scope>
    <source>
        <strain evidence="2 3">LMG 31461</strain>
    </source>
</reference>
<comment type="caution">
    <text evidence="2">The sequence shown here is derived from an EMBL/GenBank/DDBJ whole genome shotgun (WGS) entry which is preliminary data.</text>
</comment>
<dbReference type="Gene3D" id="3.30.1330.230">
    <property type="match status" value="1"/>
</dbReference>
<dbReference type="InterPro" id="IPR027624">
    <property type="entry name" value="TOMM_cyclo_SagD"/>
</dbReference>
<gene>
    <name evidence="2" type="ORF">GC096_00870</name>
</gene>
<evidence type="ECO:0000259" key="1">
    <source>
        <dbReference type="PROSITE" id="PS51664"/>
    </source>
</evidence>
<dbReference type="PANTHER" id="PTHR37809:SF1">
    <property type="entry name" value="RIBOSOMAL PROTEIN S12 METHYLTHIOTRANSFERASE ACCESSORY FACTOR YCAO"/>
    <property type="match status" value="1"/>
</dbReference>
<feature type="domain" description="YcaO" evidence="1">
    <location>
        <begin position="250"/>
        <end position="633"/>
    </location>
</feature>
<evidence type="ECO:0000313" key="3">
    <source>
        <dbReference type="Proteomes" id="UP000653578"/>
    </source>
</evidence>
<dbReference type="Pfam" id="PF02624">
    <property type="entry name" value="YcaO"/>
    <property type="match status" value="1"/>
</dbReference>
<dbReference type="Gene3D" id="3.30.40.250">
    <property type="match status" value="1"/>
</dbReference>
<dbReference type="NCBIfam" id="TIGR03882">
    <property type="entry name" value="cyclo_dehyd_2"/>
    <property type="match status" value="1"/>
</dbReference>
<sequence>MNAIISVVGTGLLVDFVCGMLSDHYQVVRQKNFTSDIPKAAKLVVVLHDDWPSSGYSEAEEALKQVGIPWLRGFISMDEGIVGPLIRPGVPGCTECADNRRFTASPADIQHAVRSSPSGLWHVAHLLVAETLRVLQGSRAHTEQHMYIVNLNNLSSSLHFILPDSLCSVCGCLPDDSSEAANISLKPSPKISADSYRCRPIEDLKQHLVKDYMDYRTGVFNAKMLDLVSPFAGVGVNLPSFMMGDEVTGGRSFSYAESELTAILEGLERHCGITPRGKRTVVYDSFNHVADQALDPSKVGLYSKKQYALSDCTFEPFDPALPIDWIWGYSLVQKFPILVPESLAYYSSGFGSAFVQEGSNGCALGGSLEEAILHGILEVVERDAFLMTWYAQLPIPRLDPYSTNDQELLLMLERLRVVAGYDIHLFNMTMENGIPSIWALAKSISPGKMNMICSAGAHLDPVRAAKSAIHEFAGRLNFLQEKFEEGQEHIRQMLDDPFLVYQMEDHALLYGLPQAEERLQFLLNGQRPLRTFDEEFKRKASHADLTDDLKDMIEVFHHLNLDVIVVDQSSLETQRNGLHCVKVLIPGMLPMTFGHHLKRLTGLKRVYRVPAKLGYAKGPLKAGQLNPHPHPFL</sequence>
<dbReference type="RefSeq" id="WP_171628412.1">
    <property type="nucleotide sequence ID" value="NZ_WHNY01000004.1"/>
</dbReference>
<dbReference type="Gene3D" id="3.40.50.720">
    <property type="entry name" value="NAD(P)-binding Rossmann-like Domain"/>
    <property type="match status" value="1"/>
</dbReference>
<dbReference type="SUPFAM" id="SSF69572">
    <property type="entry name" value="Activating enzymes of the ubiquitin-like proteins"/>
    <property type="match status" value="1"/>
</dbReference>
<dbReference type="PANTHER" id="PTHR37809">
    <property type="entry name" value="RIBOSOMAL PROTEIN S12 METHYLTHIOTRANSFERASE ACCESSORY FACTOR YCAO"/>
    <property type="match status" value="1"/>
</dbReference>
<organism evidence="2 3">
    <name type="scientific">Paenibacillus plantarum</name>
    <dbReference type="NCBI Taxonomy" id="2654975"/>
    <lineage>
        <taxon>Bacteria</taxon>
        <taxon>Bacillati</taxon>
        <taxon>Bacillota</taxon>
        <taxon>Bacilli</taxon>
        <taxon>Bacillales</taxon>
        <taxon>Paenibacillaceae</taxon>
        <taxon>Paenibacillus</taxon>
    </lineage>
</organism>
<accession>A0ABX1X2H4</accession>
<name>A0ABX1X2H4_9BACL</name>
<keyword evidence="3" id="KW-1185">Reference proteome</keyword>
<dbReference type="Gene3D" id="3.30.160.660">
    <property type="match status" value="1"/>
</dbReference>
<dbReference type="Proteomes" id="UP000653578">
    <property type="component" value="Unassembled WGS sequence"/>
</dbReference>
<dbReference type="InterPro" id="IPR035985">
    <property type="entry name" value="Ubiquitin-activating_enz"/>
</dbReference>